<dbReference type="GO" id="GO:0008324">
    <property type="term" value="F:monoatomic cation transmembrane transporter activity"/>
    <property type="evidence" value="ECO:0007669"/>
    <property type="project" value="TreeGrafter"/>
</dbReference>
<feature type="transmembrane region" description="Helical" evidence="8">
    <location>
        <begin position="600"/>
        <end position="618"/>
    </location>
</feature>
<comment type="similarity">
    <text evidence="2">Belongs to the Ca(2+):cation antiporter (CaCA) (TC 2.A.19) family.</text>
</comment>
<accession>M5G9J6</accession>
<feature type="transmembrane region" description="Helical" evidence="8">
    <location>
        <begin position="193"/>
        <end position="212"/>
    </location>
</feature>
<protein>
    <recommendedName>
        <fullName evidence="9">Sodium/calcium exchanger membrane region domain-containing protein</fullName>
    </recommendedName>
</protein>
<evidence type="ECO:0000259" key="9">
    <source>
        <dbReference type="Pfam" id="PF01699"/>
    </source>
</evidence>
<feature type="transmembrane region" description="Helical" evidence="8">
    <location>
        <begin position="793"/>
        <end position="811"/>
    </location>
</feature>
<dbReference type="PANTHER" id="PTHR12266">
    <property type="entry name" value="NA+/CA2+ K+ INDEPENDENT EXCHANGER"/>
    <property type="match status" value="1"/>
</dbReference>
<feature type="region of interest" description="Disordered" evidence="7">
    <location>
        <begin position="327"/>
        <end position="348"/>
    </location>
</feature>
<comment type="subcellular location">
    <subcellularLocation>
        <location evidence="1">Membrane</location>
        <topology evidence="1">Multi-pass membrane protein</topology>
    </subcellularLocation>
</comment>
<gene>
    <name evidence="10" type="ORF">DACRYDRAFT_20517</name>
</gene>
<dbReference type="OrthoDB" id="407410at2759"/>
<feature type="region of interest" description="Disordered" evidence="7">
    <location>
        <begin position="289"/>
        <end position="314"/>
    </location>
</feature>
<dbReference type="HOGENOM" id="CLU_004979_2_1_1"/>
<keyword evidence="3" id="KW-0813">Transport</keyword>
<feature type="transmembrane region" description="Helical" evidence="8">
    <location>
        <begin position="6"/>
        <end position="25"/>
    </location>
</feature>
<proteinExistence type="inferred from homology"/>
<feature type="transmembrane region" description="Helical" evidence="8">
    <location>
        <begin position="218"/>
        <end position="237"/>
    </location>
</feature>
<keyword evidence="5 8" id="KW-1133">Transmembrane helix</keyword>
<feature type="domain" description="Sodium/calcium exchanger membrane region" evidence="9">
    <location>
        <begin position="660"/>
        <end position="809"/>
    </location>
</feature>
<reference evidence="10 11" key="1">
    <citation type="journal article" date="2012" name="Science">
        <title>The Paleozoic origin of enzymatic lignin decomposition reconstructed from 31 fungal genomes.</title>
        <authorList>
            <person name="Floudas D."/>
            <person name="Binder M."/>
            <person name="Riley R."/>
            <person name="Barry K."/>
            <person name="Blanchette R.A."/>
            <person name="Henrissat B."/>
            <person name="Martinez A.T."/>
            <person name="Otillar R."/>
            <person name="Spatafora J.W."/>
            <person name="Yadav J.S."/>
            <person name="Aerts A."/>
            <person name="Benoit I."/>
            <person name="Boyd A."/>
            <person name="Carlson A."/>
            <person name="Copeland A."/>
            <person name="Coutinho P.M."/>
            <person name="de Vries R.P."/>
            <person name="Ferreira P."/>
            <person name="Findley K."/>
            <person name="Foster B."/>
            <person name="Gaskell J."/>
            <person name="Glotzer D."/>
            <person name="Gorecki P."/>
            <person name="Heitman J."/>
            <person name="Hesse C."/>
            <person name="Hori C."/>
            <person name="Igarashi K."/>
            <person name="Jurgens J.A."/>
            <person name="Kallen N."/>
            <person name="Kersten P."/>
            <person name="Kohler A."/>
            <person name="Kuees U."/>
            <person name="Kumar T.K.A."/>
            <person name="Kuo A."/>
            <person name="LaButti K."/>
            <person name="Larrondo L.F."/>
            <person name="Lindquist E."/>
            <person name="Ling A."/>
            <person name="Lombard V."/>
            <person name="Lucas S."/>
            <person name="Lundell T."/>
            <person name="Martin R."/>
            <person name="McLaughlin D.J."/>
            <person name="Morgenstern I."/>
            <person name="Morin E."/>
            <person name="Murat C."/>
            <person name="Nagy L.G."/>
            <person name="Nolan M."/>
            <person name="Ohm R.A."/>
            <person name="Patyshakuliyeva A."/>
            <person name="Rokas A."/>
            <person name="Ruiz-Duenas F.J."/>
            <person name="Sabat G."/>
            <person name="Salamov A."/>
            <person name="Samejima M."/>
            <person name="Schmutz J."/>
            <person name="Slot J.C."/>
            <person name="St John F."/>
            <person name="Stenlid J."/>
            <person name="Sun H."/>
            <person name="Sun S."/>
            <person name="Syed K."/>
            <person name="Tsang A."/>
            <person name="Wiebenga A."/>
            <person name="Young D."/>
            <person name="Pisabarro A."/>
            <person name="Eastwood D.C."/>
            <person name="Martin F."/>
            <person name="Cullen D."/>
            <person name="Grigoriev I.V."/>
            <person name="Hibbett D.S."/>
        </authorList>
    </citation>
    <scope>NUCLEOTIDE SEQUENCE [LARGE SCALE GENOMIC DNA]</scope>
    <source>
        <strain evidence="10 11">DJM-731 SS1</strain>
    </source>
</reference>
<sequence length="815" mass="87857">MRRSIAVQIGALGLLACIAFAFFQLRTIHRSNRFSILEEDEACEPFSVPGIEQCSYAHEHCAPTDSILSIPYLQIYFCSPIAVRWLIVVALVAWLLFLFSFISISASDFFCPNLSTIATMLGLDENVAGVTFLAFGNGSPDLFSTFSAMRNDSGSLAVGELLGAGTFIISVVAGSMCLIKPFRVQRGPFLRDVTFYAVSVAALLAFLSDGIFMAWEGAVLILIYVSYVATVVVQTYVDKRREKLRQIQAFRGDDFVGAIEPYLDDDSDIPFPRIESLYSDEASALQIPATPPPPTIGTAGPRINRASSAPPNAELLGSTLSANGLIRTSSPAPSMSPSDSFLVVPNGGRPRALPPLQTSNLINGHHHVPHSAQPHGTVRHRRHLPSFSLLGAVEFHNVVQSLQRESAVFGGPGFDEAIFEPPAAGHYHNLGQRRISGAITLRSPSPDGTDLPSPFGFPQIGYPLVKTSSAQEISNAATSTAPSIHVIPPEQALEEGSLEEASTEPQTLTVRLPDEKPPRRSRVLSALYSIWSTLFPTLVSLGQKDWSGRILSVISAPAVLLLTLTLPVYVAHPNGNNGEEELNVVREEDECCDETPHHKWLMAIQCILGPLWVLLVILGTHEYFLWMVLGCGGVGLLMSGLVLRYGGTGKHPAFRLFRCFLGFFVAVVWIMAIADEVVRVLQTLGVIFGLSDAIIGLTIFAMGNSLADLVANLTVASMGSPLMGIAACYAGPMLNILIGLGIAGMVVAGENASKGYEIIFSPTLIVSAVGLLVILLATLIVVPWNDYWLTKKWGIGLIVGYVVIMVINIVVEVKV</sequence>
<evidence type="ECO:0000256" key="7">
    <source>
        <dbReference type="SAM" id="MobiDB-lite"/>
    </source>
</evidence>
<feature type="domain" description="Sodium/calcium exchanger membrane region" evidence="9">
    <location>
        <begin position="93"/>
        <end position="232"/>
    </location>
</feature>
<evidence type="ECO:0000256" key="1">
    <source>
        <dbReference type="ARBA" id="ARBA00004141"/>
    </source>
</evidence>
<dbReference type="Proteomes" id="UP000030653">
    <property type="component" value="Unassembled WGS sequence"/>
</dbReference>
<evidence type="ECO:0000256" key="4">
    <source>
        <dbReference type="ARBA" id="ARBA00022692"/>
    </source>
</evidence>
<evidence type="ECO:0000313" key="11">
    <source>
        <dbReference type="Proteomes" id="UP000030653"/>
    </source>
</evidence>
<dbReference type="InterPro" id="IPR051359">
    <property type="entry name" value="CaCA_antiporter"/>
</dbReference>
<evidence type="ECO:0000313" key="10">
    <source>
        <dbReference type="EMBL" id="EJU04935.1"/>
    </source>
</evidence>
<dbReference type="AlphaFoldDB" id="M5G9J6"/>
<dbReference type="Gene3D" id="1.20.1420.30">
    <property type="entry name" value="NCX, central ion-binding region"/>
    <property type="match status" value="2"/>
</dbReference>
<name>M5G9J6_DACPD</name>
<evidence type="ECO:0000256" key="5">
    <source>
        <dbReference type="ARBA" id="ARBA00022989"/>
    </source>
</evidence>
<dbReference type="EMBL" id="JH795857">
    <property type="protein sequence ID" value="EJU04935.1"/>
    <property type="molecule type" value="Genomic_DNA"/>
</dbReference>
<evidence type="ECO:0000256" key="6">
    <source>
        <dbReference type="ARBA" id="ARBA00023136"/>
    </source>
</evidence>
<feature type="compositionally biased region" description="Low complexity" evidence="7">
    <location>
        <begin position="329"/>
        <end position="340"/>
    </location>
</feature>
<dbReference type="Pfam" id="PF01699">
    <property type="entry name" value="Na_Ca_ex"/>
    <property type="match status" value="2"/>
</dbReference>
<keyword evidence="4 8" id="KW-0812">Transmembrane</keyword>
<keyword evidence="6 8" id="KW-0472">Membrane</keyword>
<feature type="transmembrane region" description="Helical" evidence="8">
    <location>
        <begin position="161"/>
        <end position="181"/>
    </location>
</feature>
<feature type="transmembrane region" description="Helical" evidence="8">
    <location>
        <begin position="548"/>
        <end position="570"/>
    </location>
</feature>
<dbReference type="InterPro" id="IPR004837">
    <property type="entry name" value="NaCa_Exmemb"/>
</dbReference>
<feature type="transmembrane region" description="Helical" evidence="8">
    <location>
        <begin position="85"/>
        <end position="106"/>
    </location>
</feature>
<dbReference type="RefSeq" id="XP_040631829.1">
    <property type="nucleotide sequence ID" value="XM_040771962.1"/>
</dbReference>
<evidence type="ECO:0000256" key="8">
    <source>
        <dbReference type="SAM" id="Phobius"/>
    </source>
</evidence>
<keyword evidence="11" id="KW-1185">Reference proteome</keyword>
<dbReference type="PROSITE" id="PS51257">
    <property type="entry name" value="PROKAR_LIPOPROTEIN"/>
    <property type="match status" value="1"/>
</dbReference>
<feature type="transmembrane region" description="Helical" evidence="8">
    <location>
        <begin position="655"/>
        <end position="674"/>
    </location>
</feature>
<feature type="transmembrane region" description="Helical" evidence="8">
    <location>
        <begin position="759"/>
        <end position="781"/>
    </location>
</feature>
<dbReference type="GO" id="GO:0016020">
    <property type="term" value="C:membrane"/>
    <property type="evidence" value="ECO:0007669"/>
    <property type="project" value="UniProtKB-SubCell"/>
</dbReference>
<feature type="transmembrane region" description="Helical" evidence="8">
    <location>
        <begin position="680"/>
        <end position="701"/>
    </location>
</feature>
<dbReference type="OMA" id="ARAHFHI"/>
<dbReference type="PANTHER" id="PTHR12266:SF0">
    <property type="entry name" value="MITOCHONDRIAL SODIUM_CALCIUM EXCHANGER PROTEIN"/>
    <property type="match status" value="1"/>
</dbReference>
<evidence type="ECO:0000256" key="3">
    <source>
        <dbReference type="ARBA" id="ARBA00022448"/>
    </source>
</evidence>
<dbReference type="InterPro" id="IPR044880">
    <property type="entry name" value="NCX_ion-bd_dom_sf"/>
</dbReference>
<feature type="transmembrane region" description="Helical" evidence="8">
    <location>
        <begin position="624"/>
        <end position="643"/>
    </location>
</feature>
<feature type="transmembrane region" description="Helical" evidence="8">
    <location>
        <begin position="722"/>
        <end position="747"/>
    </location>
</feature>
<dbReference type="GO" id="GO:0006874">
    <property type="term" value="P:intracellular calcium ion homeostasis"/>
    <property type="evidence" value="ECO:0007669"/>
    <property type="project" value="TreeGrafter"/>
</dbReference>
<dbReference type="GeneID" id="63687024"/>
<organism evidence="10 11">
    <name type="scientific">Dacryopinax primogenitus (strain DJM 731)</name>
    <name type="common">Brown rot fungus</name>
    <dbReference type="NCBI Taxonomy" id="1858805"/>
    <lineage>
        <taxon>Eukaryota</taxon>
        <taxon>Fungi</taxon>
        <taxon>Dikarya</taxon>
        <taxon>Basidiomycota</taxon>
        <taxon>Agaricomycotina</taxon>
        <taxon>Dacrymycetes</taxon>
        <taxon>Dacrymycetales</taxon>
        <taxon>Dacrymycetaceae</taxon>
        <taxon>Dacryopinax</taxon>
    </lineage>
</organism>
<evidence type="ECO:0000256" key="2">
    <source>
        <dbReference type="ARBA" id="ARBA00008170"/>
    </source>
</evidence>